<feature type="transmembrane region" description="Helical" evidence="1">
    <location>
        <begin position="29"/>
        <end position="47"/>
    </location>
</feature>
<protein>
    <submittedName>
        <fullName evidence="2">Uncharacterized protein</fullName>
    </submittedName>
</protein>
<evidence type="ECO:0000313" key="2">
    <source>
        <dbReference type="EMBL" id="GLI93934.1"/>
    </source>
</evidence>
<accession>A0A9W6GW17</accession>
<organism evidence="2 3">
    <name type="scientific">Methylocystis echinoides</name>
    <dbReference type="NCBI Taxonomy" id="29468"/>
    <lineage>
        <taxon>Bacteria</taxon>
        <taxon>Pseudomonadati</taxon>
        <taxon>Pseudomonadota</taxon>
        <taxon>Alphaproteobacteria</taxon>
        <taxon>Hyphomicrobiales</taxon>
        <taxon>Methylocystaceae</taxon>
        <taxon>Methylocystis</taxon>
    </lineage>
</organism>
<keyword evidence="1" id="KW-1133">Transmembrane helix</keyword>
<dbReference type="RefSeq" id="WP_281803968.1">
    <property type="nucleotide sequence ID" value="NZ_BSEC01000001.1"/>
</dbReference>
<gene>
    <name evidence="2" type="ORF">LMG27198_29260</name>
</gene>
<sequence>MAENQSNQRAPQRRPGEEPPFVFPVPKNMVYGTVAVVIASLLVTFFVRNPYTQASTEGSLYYERGMETNMALWVVIFIGVPASFLAYKHWLLPILERRAKSQRR</sequence>
<name>A0A9W6GW17_9HYPH</name>
<evidence type="ECO:0000313" key="3">
    <source>
        <dbReference type="Proteomes" id="UP001144323"/>
    </source>
</evidence>
<proteinExistence type="predicted"/>
<dbReference type="EMBL" id="BSEC01000001">
    <property type="protein sequence ID" value="GLI93934.1"/>
    <property type="molecule type" value="Genomic_DNA"/>
</dbReference>
<dbReference type="Proteomes" id="UP001144323">
    <property type="component" value="Unassembled WGS sequence"/>
</dbReference>
<reference evidence="2" key="1">
    <citation type="journal article" date="2023" name="Int. J. Syst. Evol. Microbiol.">
        <title>Methylocystis iwaonis sp. nov., a type II methane-oxidizing bacterium from surface soil of a rice paddy field in Japan, and emended description of the genus Methylocystis (ex Whittenbury et al. 1970) Bowman et al. 1993.</title>
        <authorList>
            <person name="Kaise H."/>
            <person name="Sawadogo J.B."/>
            <person name="Alam M.S."/>
            <person name="Ueno C."/>
            <person name="Dianou D."/>
            <person name="Shinjo R."/>
            <person name="Asakawa S."/>
        </authorList>
    </citation>
    <scope>NUCLEOTIDE SEQUENCE</scope>
    <source>
        <strain evidence="2">LMG27198</strain>
    </source>
</reference>
<keyword evidence="1" id="KW-0812">Transmembrane</keyword>
<keyword evidence="1" id="KW-0472">Membrane</keyword>
<evidence type="ECO:0000256" key="1">
    <source>
        <dbReference type="SAM" id="Phobius"/>
    </source>
</evidence>
<feature type="transmembrane region" description="Helical" evidence="1">
    <location>
        <begin position="68"/>
        <end position="87"/>
    </location>
</feature>
<keyword evidence="3" id="KW-1185">Reference proteome</keyword>
<comment type="caution">
    <text evidence="2">The sequence shown here is derived from an EMBL/GenBank/DDBJ whole genome shotgun (WGS) entry which is preliminary data.</text>
</comment>
<dbReference type="AlphaFoldDB" id="A0A9W6GW17"/>